<name>A0A183L7G2_9TREM</name>
<dbReference type="AlphaFoldDB" id="A0A183L7G2"/>
<protein>
    <submittedName>
        <fullName evidence="4">RME-8_N domain-containing protein</fullName>
    </submittedName>
</protein>
<sequence>MIMRALIEEGGTDVAKELRSLALTEGALLHHFWTACFTQGNDPRSLAVQ</sequence>
<reference evidence="2 3" key="2">
    <citation type="submission" date="2018-11" db="EMBL/GenBank/DDBJ databases">
        <authorList>
            <consortium name="Pathogen Informatics"/>
        </authorList>
    </citation>
    <scope>NUCLEOTIDE SEQUENCE [LARGE SCALE GENOMIC DNA]</scope>
    <source>
        <strain evidence="2">Dakar</strain>
        <strain evidence="3">Dakar, Senegal</strain>
    </source>
</reference>
<dbReference type="InterPro" id="IPR045802">
    <property type="entry name" value="GRV2/DNAJC13_N"/>
</dbReference>
<evidence type="ECO:0000313" key="3">
    <source>
        <dbReference type="Proteomes" id="UP000279833"/>
    </source>
</evidence>
<gene>
    <name evidence="2" type="ORF">SCUD_LOCUS23282</name>
</gene>
<evidence type="ECO:0000259" key="1">
    <source>
        <dbReference type="Pfam" id="PF19432"/>
    </source>
</evidence>
<evidence type="ECO:0000313" key="4">
    <source>
        <dbReference type="WBParaSite" id="SCUD_0002328501-mRNA-1"/>
    </source>
</evidence>
<accession>A0A183L7G2</accession>
<dbReference type="STRING" id="6186.A0A183L7G2"/>
<evidence type="ECO:0000313" key="2">
    <source>
        <dbReference type="EMBL" id="VDP82254.1"/>
    </source>
</evidence>
<feature type="domain" description="DnaJ homologue subfamily C GRV2/DNAJC13 N-terminal" evidence="1">
    <location>
        <begin position="1"/>
        <end position="48"/>
    </location>
</feature>
<dbReference type="Proteomes" id="UP000279833">
    <property type="component" value="Unassembled WGS sequence"/>
</dbReference>
<organism evidence="4">
    <name type="scientific">Schistosoma curassoni</name>
    <dbReference type="NCBI Taxonomy" id="6186"/>
    <lineage>
        <taxon>Eukaryota</taxon>
        <taxon>Metazoa</taxon>
        <taxon>Spiralia</taxon>
        <taxon>Lophotrochozoa</taxon>
        <taxon>Platyhelminthes</taxon>
        <taxon>Trematoda</taxon>
        <taxon>Digenea</taxon>
        <taxon>Strigeidida</taxon>
        <taxon>Schistosomatoidea</taxon>
        <taxon>Schistosomatidae</taxon>
        <taxon>Schistosoma</taxon>
    </lineage>
</organism>
<reference evidence="4" key="1">
    <citation type="submission" date="2016-06" db="UniProtKB">
        <authorList>
            <consortium name="WormBaseParasite"/>
        </authorList>
    </citation>
    <scope>IDENTIFICATION</scope>
</reference>
<proteinExistence type="predicted"/>
<dbReference type="Pfam" id="PF19432">
    <property type="entry name" value="RME-8_N"/>
    <property type="match status" value="1"/>
</dbReference>
<dbReference type="WBParaSite" id="SCUD_0002328501-mRNA-1">
    <property type="protein sequence ID" value="SCUD_0002328501-mRNA-1"/>
    <property type="gene ID" value="SCUD_0002328501"/>
</dbReference>
<keyword evidence="3" id="KW-1185">Reference proteome</keyword>
<dbReference type="EMBL" id="UZAK01053397">
    <property type="protein sequence ID" value="VDP82254.1"/>
    <property type="molecule type" value="Genomic_DNA"/>
</dbReference>